<accession>A0A8H5YTG2</accession>
<proteinExistence type="predicted"/>
<keyword evidence="3" id="KW-1185">Reference proteome</keyword>
<evidence type="ECO:0000313" key="3">
    <source>
        <dbReference type="Proteomes" id="UP000532311"/>
    </source>
</evidence>
<feature type="region of interest" description="Disordered" evidence="1">
    <location>
        <begin position="189"/>
        <end position="252"/>
    </location>
</feature>
<evidence type="ECO:0000313" key="2">
    <source>
        <dbReference type="EMBL" id="KAF5718503.1"/>
    </source>
</evidence>
<dbReference type="EMBL" id="JAAQPF010000052">
    <property type="protein sequence ID" value="KAF5718503.1"/>
    <property type="molecule type" value="Genomic_DNA"/>
</dbReference>
<name>A0A8H5YTG2_9HYPO</name>
<evidence type="ECO:0000256" key="1">
    <source>
        <dbReference type="SAM" id="MobiDB-lite"/>
    </source>
</evidence>
<feature type="compositionally biased region" description="Low complexity" evidence="1">
    <location>
        <begin position="198"/>
        <end position="252"/>
    </location>
</feature>
<protein>
    <submittedName>
        <fullName evidence="2">Uncharacterized protein</fullName>
    </submittedName>
</protein>
<gene>
    <name evidence="2" type="ORF">FGLOB1_1607</name>
</gene>
<reference evidence="2 3" key="1">
    <citation type="submission" date="2020-05" db="EMBL/GenBank/DDBJ databases">
        <title>Identification and distribution of gene clusters putatively required for synthesis of sphingolipid metabolism inhibitors in phylogenetically diverse species of the filamentous fungus Fusarium.</title>
        <authorList>
            <person name="Kim H.-S."/>
            <person name="Busman M."/>
            <person name="Brown D.W."/>
            <person name="Divon H."/>
            <person name="Uhlig S."/>
            <person name="Proctor R.H."/>
        </authorList>
    </citation>
    <scope>NUCLEOTIDE SEQUENCE [LARGE SCALE GENOMIC DNA]</scope>
    <source>
        <strain evidence="2 3">NRRL 26131</strain>
    </source>
</reference>
<organism evidence="2 3">
    <name type="scientific">Fusarium globosum</name>
    <dbReference type="NCBI Taxonomy" id="78864"/>
    <lineage>
        <taxon>Eukaryota</taxon>
        <taxon>Fungi</taxon>
        <taxon>Dikarya</taxon>
        <taxon>Ascomycota</taxon>
        <taxon>Pezizomycotina</taxon>
        <taxon>Sordariomycetes</taxon>
        <taxon>Hypocreomycetidae</taxon>
        <taxon>Hypocreales</taxon>
        <taxon>Nectriaceae</taxon>
        <taxon>Fusarium</taxon>
        <taxon>Fusarium fujikuroi species complex</taxon>
    </lineage>
</organism>
<dbReference type="AlphaFoldDB" id="A0A8H5YTG2"/>
<sequence length="278" mass="28074">MDPNPGAIMGPLFPHPMSMLLHVPPRAIDKQNVKVLMGPLSPDEPGASLAPFGCTSDFRFEIHLDYFTLLILISTTSKSINMRFTSIFVAGAFATMAAAQSKTASVSPAQQSQLDCLDACDAGDVKCQSYCITVPSPDEKNINATTECVAACPKGKGSASDTEKYSVCLQDCIADNYWKTISGTPRETAAAGSKDEASSAAGSAASKATGTASDEDSTATASASESDATATDASETASGSASGTASGSAASSTETGNAATALVGGVSLLGLVAAVFAL</sequence>
<comment type="caution">
    <text evidence="2">The sequence shown here is derived from an EMBL/GenBank/DDBJ whole genome shotgun (WGS) entry which is preliminary data.</text>
</comment>
<dbReference type="Proteomes" id="UP000532311">
    <property type="component" value="Unassembled WGS sequence"/>
</dbReference>